<reference evidence="1 2" key="1">
    <citation type="submission" date="2023-07" db="EMBL/GenBank/DDBJ databases">
        <title>Comparative genomics of wheat-associated soil bacteria to identify genetic determinants of phenazine resistance.</title>
        <authorList>
            <person name="Mouncey N."/>
        </authorList>
    </citation>
    <scope>NUCLEOTIDE SEQUENCE [LARGE SCALE GENOMIC DNA]</scope>
    <source>
        <strain evidence="1 2">V2I4</strain>
    </source>
</reference>
<sequence>MRTRDGSWLITTEVVLEPEEHDPDVLPSVLARLTVIDTAVFFWEEVDRAPLLNYDSQKSKAFGKVLSECLVEVFRRAGYEQHAHLADAAYASVVQLPVPTFGSPPTQWTALGQFLQTTGTPGAAAISESLGAAPSITFMCVVGGTTLLLNISLPVAKALGRGLAYRVDQLLGTPGSGQAVEEDEPSS</sequence>
<protein>
    <submittedName>
        <fullName evidence="1">Uncharacterized protein</fullName>
    </submittedName>
</protein>
<dbReference type="RefSeq" id="WP_307520110.1">
    <property type="nucleotide sequence ID" value="NZ_JAUSZI010000002.1"/>
</dbReference>
<comment type="caution">
    <text evidence="1">The sequence shown here is derived from an EMBL/GenBank/DDBJ whole genome shotgun (WGS) entry which is preliminary data.</text>
</comment>
<accession>A0ABU0SMN7</accession>
<evidence type="ECO:0000313" key="2">
    <source>
        <dbReference type="Proteomes" id="UP001230328"/>
    </source>
</evidence>
<name>A0ABU0SMN7_9ACTN</name>
<organism evidence="1 2">
    <name type="scientific">Streptomyces umbrinus</name>
    <dbReference type="NCBI Taxonomy" id="67370"/>
    <lineage>
        <taxon>Bacteria</taxon>
        <taxon>Bacillati</taxon>
        <taxon>Actinomycetota</taxon>
        <taxon>Actinomycetes</taxon>
        <taxon>Kitasatosporales</taxon>
        <taxon>Streptomycetaceae</taxon>
        <taxon>Streptomyces</taxon>
        <taxon>Streptomyces phaeochromogenes group</taxon>
    </lineage>
</organism>
<gene>
    <name evidence="1" type="ORF">QF035_002406</name>
</gene>
<evidence type="ECO:0000313" key="1">
    <source>
        <dbReference type="EMBL" id="MDQ1024824.1"/>
    </source>
</evidence>
<proteinExistence type="predicted"/>
<dbReference type="EMBL" id="JAUSZI010000002">
    <property type="protein sequence ID" value="MDQ1024824.1"/>
    <property type="molecule type" value="Genomic_DNA"/>
</dbReference>
<dbReference type="Proteomes" id="UP001230328">
    <property type="component" value="Unassembled WGS sequence"/>
</dbReference>
<keyword evidence="2" id="KW-1185">Reference proteome</keyword>